<dbReference type="Proteomes" id="UP000664032">
    <property type="component" value="Unassembled WGS sequence"/>
</dbReference>
<proteinExistence type="predicted"/>
<name>A0ACB8HE53_PSICU</name>
<sequence>MGWTPPSGREPAALDPALIDQDDPEYDSSYEAFYGEHAGGWIFTFVYQEAFQRYRNGLLDIIQDKYDDFRVPMGKRHRRKRLRECRDKPWMTWLISWANRHEVVKDKALRKYLDSPRHQGVYRDIGERLLPEEYEGDLEGEDEYDKEEYSQEDIDDADENGNLRDFVVDDDVVEYEDDANQRSILNDTEDDDANSRTCRSHTNQSDSNDDDSDSCSDSDSDDSYNSLVSDNADYIDHDPFPATPRKCPPSPPPERNSSGTFQTVSQTPRKKRIVESLPTPTRTPCTNKKHITSTPCSGDPSPKLQSRGYTRTRVLMSDTESDCASDEDEEPAQSVKANVESAQMFQPKTCMNAVYLPQTPTKRATQKTSATLATPQTDVVSDPEDDTPLPELYERYASGNGSDVWTPKSIKHTKGASQKALQPTLPPTPAPTPARKKRKAQEAIESDSEYVDSISPRRYAQRMESLRTRNSQRRKE</sequence>
<reference evidence="1" key="1">
    <citation type="submission" date="2021-10" db="EMBL/GenBank/DDBJ databases">
        <title>Psilocybe cubensis genome.</title>
        <authorList>
            <person name="Mckernan K.J."/>
            <person name="Crawford S."/>
            <person name="Trippe A."/>
            <person name="Kane L.T."/>
            <person name="Mclaughlin S."/>
        </authorList>
    </citation>
    <scope>NUCLEOTIDE SEQUENCE</scope>
    <source>
        <strain evidence="1">MGC-MH-2018</strain>
    </source>
</reference>
<comment type="caution">
    <text evidence="1">The sequence shown here is derived from an EMBL/GenBank/DDBJ whole genome shotgun (WGS) entry which is preliminary data.</text>
</comment>
<dbReference type="EMBL" id="JAFIQS020000001">
    <property type="protein sequence ID" value="KAH9486216.1"/>
    <property type="molecule type" value="Genomic_DNA"/>
</dbReference>
<evidence type="ECO:0000313" key="2">
    <source>
        <dbReference type="Proteomes" id="UP000664032"/>
    </source>
</evidence>
<keyword evidence="2" id="KW-1185">Reference proteome</keyword>
<protein>
    <submittedName>
        <fullName evidence="1">Uncharacterized protein</fullName>
    </submittedName>
</protein>
<evidence type="ECO:0000313" key="1">
    <source>
        <dbReference type="EMBL" id="KAH9486216.1"/>
    </source>
</evidence>
<organism evidence="1 2">
    <name type="scientific">Psilocybe cubensis</name>
    <name type="common">Psychedelic mushroom</name>
    <name type="synonym">Stropharia cubensis</name>
    <dbReference type="NCBI Taxonomy" id="181762"/>
    <lineage>
        <taxon>Eukaryota</taxon>
        <taxon>Fungi</taxon>
        <taxon>Dikarya</taxon>
        <taxon>Basidiomycota</taxon>
        <taxon>Agaricomycotina</taxon>
        <taxon>Agaricomycetes</taxon>
        <taxon>Agaricomycetidae</taxon>
        <taxon>Agaricales</taxon>
        <taxon>Agaricineae</taxon>
        <taxon>Strophariaceae</taxon>
        <taxon>Psilocybe</taxon>
    </lineage>
</organism>
<gene>
    <name evidence="1" type="ORF">JR316_0000280</name>
</gene>
<accession>A0ACB8HE53</accession>